<gene>
    <name evidence="6" type="ORF">BFS30_06845</name>
</gene>
<dbReference type="Pfam" id="PF24894">
    <property type="entry name" value="Hexapep_GlmU"/>
    <property type="match status" value="1"/>
</dbReference>
<proteinExistence type="inferred from homology"/>
<feature type="binding site" evidence="3">
    <location>
        <position position="150"/>
    </location>
    <ligand>
        <name>acetyl-CoA</name>
        <dbReference type="ChEBI" id="CHEBI:57288"/>
    </ligand>
</feature>
<organism evidence="6 7">
    <name type="scientific">Pedobacter steynii</name>
    <dbReference type="NCBI Taxonomy" id="430522"/>
    <lineage>
        <taxon>Bacteria</taxon>
        <taxon>Pseudomonadati</taxon>
        <taxon>Bacteroidota</taxon>
        <taxon>Sphingobacteriia</taxon>
        <taxon>Sphingobacteriales</taxon>
        <taxon>Sphingobacteriaceae</taxon>
        <taxon>Pedobacter</taxon>
    </lineage>
</organism>
<dbReference type="KEGG" id="psty:BFS30_06845"/>
<dbReference type="SUPFAM" id="SSF51161">
    <property type="entry name" value="Trimeric LpxA-like enzymes"/>
    <property type="match status" value="1"/>
</dbReference>
<sequence>MQKQKLILIGGGGHAKVCIDVIEQTNQYDILGILDRSDLINTSVLGYQIIGTDKDILKYVQDGCEFLVTVGQIKTAKIRKRIFDLLLQYNAPLATIISPRSCVSKYSKIERGTIVMHNVVVNAGARIAENCILNTGCDIEHDAVIGPHTHISTYAVVNGDCNIGAEVFVGSNATISNQINIGDEIIIGSGAVVTKNINQKGTYVGSPVKKIS</sequence>
<feature type="active site" description="Proton acceptor" evidence="2">
    <location>
        <position position="141"/>
    </location>
</feature>
<dbReference type="Gene3D" id="2.160.10.10">
    <property type="entry name" value="Hexapeptide repeat proteins"/>
    <property type="match status" value="1"/>
</dbReference>
<feature type="domain" description="Glucose-1-phosphate adenylyltransferase/Bifunctional protein GlmU-like C-terminal hexapeptide" evidence="5">
    <location>
        <begin position="95"/>
        <end position="147"/>
    </location>
</feature>
<name>A0A1D7QE32_9SPHI</name>
<feature type="domain" description="PglD N-terminal" evidence="4">
    <location>
        <begin position="5"/>
        <end position="84"/>
    </location>
</feature>
<dbReference type="InterPro" id="IPR011004">
    <property type="entry name" value="Trimer_LpxA-like_sf"/>
</dbReference>
<evidence type="ECO:0000313" key="7">
    <source>
        <dbReference type="Proteomes" id="UP000094313"/>
    </source>
</evidence>
<dbReference type="InterPro" id="IPR020019">
    <property type="entry name" value="AcTrfase_PglD-like"/>
</dbReference>
<evidence type="ECO:0000313" key="6">
    <source>
        <dbReference type="EMBL" id="AOM76910.1"/>
    </source>
</evidence>
<evidence type="ECO:0000256" key="3">
    <source>
        <dbReference type="PIRSR" id="PIRSR620019-2"/>
    </source>
</evidence>
<dbReference type="Gene3D" id="3.40.50.20">
    <property type="match status" value="1"/>
</dbReference>
<dbReference type="InterPro" id="IPR050179">
    <property type="entry name" value="Trans_hexapeptide_repeat"/>
</dbReference>
<dbReference type="PANTHER" id="PTHR43300">
    <property type="entry name" value="ACETYLTRANSFERASE"/>
    <property type="match status" value="1"/>
</dbReference>
<protein>
    <submittedName>
        <fullName evidence="6">Uncharacterized protein</fullName>
    </submittedName>
</protein>
<evidence type="ECO:0000256" key="1">
    <source>
        <dbReference type="ARBA" id="ARBA00007274"/>
    </source>
</evidence>
<dbReference type="InterPro" id="IPR041561">
    <property type="entry name" value="PglD_N"/>
</dbReference>
<keyword evidence="7" id="KW-1185">Reference proteome</keyword>
<dbReference type="Proteomes" id="UP000094313">
    <property type="component" value="Chromosome"/>
</dbReference>
<evidence type="ECO:0000259" key="4">
    <source>
        <dbReference type="Pfam" id="PF17836"/>
    </source>
</evidence>
<evidence type="ECO:0000256" key="2">
    <source>
        <dbReference type="PIRSR" id="PIRSR620019-1"/>
    </source>
</evidence>
<comment type="similarity">
    <text evidence="1">Belongs to the transferase hexapeptide repeat family.</text>
</comment>
<accession>A0A1D7QE32</accession>
<dbReference type="AlphaFoldDB" id="A0A1D7QE32"/>
<dbReference type="EMBL" id="CP017141">
    <property type="protein sequence ID" value="AOM76910.1"/>
    <property type="molecule type" value="Genomic_DNA"/>
</dbReference>
<dbReference type="InterPro" id="IPR056818">
    <property type="entry name" value="GlmU/GlgC-like_hexapep"/>
</dbReference>
<dbReference type="CDD" id="cd03360">
    <property type="entry name" value="LbH_AT_putative"/>
    <property type="match status" value="1"/>
</dbReference>
<dbReference type="NCBIfam" id="TIGR03570">
    <property type="entry name" value="NeuD_NnaD"/>
    <property type="match status" value="1"/>
</dbReference>
<dbReference type="PANTHER" id="PTHR43300:SF7">
    <property type="entry name" value="UDP-N-ACETYLBACILLOSAMINE N-ACETYLTRANSFERASE"/>
    <property type="match status" value="1"/>
</dbReference>
<reference evidence="6 7" key="1">
    <citation type="submission" date="2016-08" db="EMBL/GenBank/DDBJ databases">
        <authorList>
            <person name="Seilhamer J.J."/>
        </authorList>
    </citation>
    <scope>NUCLEOTIDE SEQUENCE [LARGE SCALE GENOMIC DNA]</scope>
    <source>
        <strain evidence="6 7">DX4</strain>
    </source>
</reference>
<evidence type="ECO:0000259" key="5">
    <source>
        <dbReference type="Pfam" id="PF24894"/>
    </source>
</evidence>
<dbReference type="RefSeq" id="WP_069378603.1">
    <property type="nucleotide sequence ID" value="NZ_CP017141.1"/>
</dbReference>
<feature type="site" description="Increases basicity of active site His" evidence="2">
    <location>
        <position position="142"/>
    </location>
</feature>
<feature type="binding site" evidence="3">
    <location>
        <position position="71"/>
    </location>
    <ligand>
        <name>substrate</name>
    </ligand>
</feature>
<dbReference type="OrthoDB" id="9794407at2"/>
<dbReference type="Pfam" id="PF17836">
    <property type="entry name" value="PglD_N"/>
    <property type="match status" value="1"/>
</dbReference>